<evidence type="ECO:0000313" key="2">
    <source>
        <dbReference type="EMBL" id="SVE73725.1"/>
    </source>
</evidence>
<protein>
    <submittedName>
        <fullName evidence="2">EOG090X0AMT</fullName>
    </submittedName>
</protein>
<accession>A0A4Y7M1U0</accession>
<reference evidence="2" key="1">
    <citation type="submission" date="2018-08" db="EMBL/GenBank/DDBJ databases">
        <authorList>
            <person name="Cornetti L."/>
        </authorList>
    </citation>
    <scope>NUCLEOTIDE SEQUENCE</scope>
    <source>
        <strain evidence="2">IL-KID-3b-11</strain>
    </source>
</reference>
<dbReference type="InterPro" id="IPR050868">
    <property type="entry name" value="ELMO_domain-containing"/>
</dbReference>
<evidence type="ECO:0000259" key="1">
    <source>
        <dbReference type="PROSITE" id="PS51335"/>
    </source>
</evidence>
<dbReference type="AlphaFoldDB" id="A0A4Y7M1U0"/>
<name>A0A4Y7M1U0_9CRUS</name>
<organism evidence="2">
    <name type="scientific">Daphnia atkinsoni</name>
    <dbReference type="NCBI Taxonomy" id="342845"/>
    <lineage>
        <taxon>Eukaryota</taxon>
        <taxon>Metazoa</taxon>
        <taxon>Ecdysozoa</taxon>
        <taxon>Arthropoda</taxon>
        <taxon>Crustacea</taxon>
        <taxon>Branchiopoda</taxon>
        <taxon>Diplostraca</taxon>
        <taxon>Cladocera</taxon>
        <taxon>Anomopoda</taxon>
        <taxon>Daphniidae</taxon>
        <taxon>Daphnia</taxon>
        <taxon>Daphnia atkinsoni group</taxon>
    </lineage>
</organism>
<dbReference type="EMBL" id="LR004106">
    <property type="protein sequence ID" value="SVE73725.1"/>
    <property type="molecule type" value="mRNA"/>
</dbReference>
<dbReference type="GO" id="GO:0005096">
    <property type="term" value="F:GTPase activator activity"/>
    <property type="evidence" value="ECO:0007669"/>
    <property type="project" value="TreeGrafter"/>
</dbReference>
<dbReference type="PANTHER" id="PTHR12771:SF51">
    <property type="entry name" value="LD01482P"/>
    <property type="match status" value="1"/>
</dbReference>
<proteinExistence type="evidence at transcript level"/>
<dbReference type="InterPro" id="IPR006816">
    <property type="entry name" value="ELMO_dom"/>
</dbReference>
<gene>
    <name evidence="2" type="primary">EOG090X0AMT</name>
</gene>
<dbReference type="PROSITE" id="PS51335">
    <property type="entry name" value="ELMO"/>
    <property type="match status" value="1"/>
</dbReference>
<dbReference type="Pfam" id="PF04727">
    <property type="entry name" value="ELMO_CED12"/>
    <property type="match status" value="1"/>
</dbReference>
<dbReference type="PANTHER" id="PTHR12771">
    <property type="entry name" value="ENGULFMENT AND CELL MOTILITY"/>
    <property type="match status" value="1"/>
</dbReference>
<sequence length="332" mass="38368">MYFKPFVYFSNFLSWLLSPVCIFIKRISHPCFKWILRKTTGLCELQRTCYCEPSGAPRILGIEESLNNSKIAKVHILIQFLDLAAKEKRFTTAGSTQIIRNTVETICCIKKINLDSHQPFNKLFGECVSIIWSLKQLLHDLEGIRTTGYDSCNLEHEKTLLELWNLLMPMTELESRVCNAWKDIGFQGDDPKTDFRGMGILGLENLHFFAKNYPDVALQVLSHSNHPTHGYSFAIVGINLTHLAYILWKDGAAKSHIYNLCCHHLQVPGPTLLHFHRFYCYLFIEFDKLWMSEKPSSIMEFGRIRSLFENDIRLLLSNPNCLLKLNIPVEHV</sequence>
<feature type="domain" description="ELMO" evidence="1">
    <location>
        <begin position="155"/>
        <end position="316"/>
    </location>
</feature>